<proteinExistence type="predicted"/>
<reference evidence="2" key="1">
    <citation type="submission" date="2021-02" db="EMBL/GenBank/DDBJ databases">
        <title>Strain Y2R2, a novel species of the genus Halomonas.</title>
        <authorList>
            <person name="Huang H."/>
        </authorList>
    </citation>
    <scope>NUCLEOTIDE SEQUENCE</scope>
    <source>
        <strain evidence="2">Y2R2</strain>
    </source>
</reference>
<organism evidence="2 3">
    <name type="scientific">Halomonas binhaiensis</name>
    <dbReference type="NCBI Taxonomy" id="2562282"/>
    <lineage>
        <taxon>Bacteria</taxon>
        <taxon>Pseudomonadati</taxon>
        <taxon>Pseudomonadota</taxon>
        <taxon>Gammaproteobacteria</taxon>
        <taxon>Oceanospirillales</taxon>
        <taxon>Halomonadaceae</taxon>
        <taxon>Halomonas</taxon>
    </lineage>
</organism>
<accession>A0A5C1NQU3</accession>
<dbReference type="InterPro" id="IPR002491">
    <property type="entry name" value="ABC_transptr_periplasmic_BD"/>
</dbReference>
<dbReference type="PROSITE" id="PS50983">
    <property type="entry name" value="FE_B12_PBP"/>
    <property type="match status" value="1"/>
</dbReference>
<dbReference type="EMBL" id="CP038437">
    <property type="protein sequence ID" value="QEM84169.1"/>
    <property type="molecule type" value="Genomic_DNA"/>
</dbReference>
<keyword evidence="3" id="KW-1185">Reference proteome</keyword>
<evidence type="ECO:0000259" key="1">
    <source>
        <dbReference type="PROSITE" id="PS50983"/>
    </source>
</evidence>
<dbReference type="Proteomes" id="UP000324285">
    <property type="component" value="Chromosome"/>
</dbReference>
<dbReference type="AlphaFoldDB" id="A0A5C1NQU3"/>
<dbReference type="PANTHER" id="PTHR30535">
    <property type="entry name" value="VITAMIN B12-BINDING PROTEIN"/>
    <property type="match status" value="1"/>
</dbReference>
<dbReference type="Pfam" id="PF01497">
    <property type="entry name" value="Peripla_BP_2"/>
    <property type="match status" value="1"/>
</dbReference>
<name>A0A5C1NQU3_9GAMM</name>
<dbReference type="PANTHER" id="PTHR30535:SF7">
    <property type="entry name" value="IRON(III) DICITRATE-BINDING PROTEIN"/>
    <property type="match status" value="1"/>
</dbReference>
<dbReference type="Gene3D" id="3.40.50.1980">
    <property type="entry name" value="Nitrogenase molybdenum iron protein domain"/>
    <property type="match status" value="2"/>
</dbReference>
<evidence type="ECO:0000313" key="3">
    <source>
        <dbReference type="Proteomes" id="UP000324285"/>
    </source>
</evidence>
<dbReference type="KEGG" id="hbh:E4T21_16690"/>
<protein>
    <submittedName>
        <fullName evidence="2">ABC transporter substrate-binding protein</fullName>
    </submittedName>
</protein>
<dbReference type="SUPFAM" id="SSF53807">
    <property type="entry name" value="Helical backbone' metal receptor"/>
    <property type="match status" value="1"/>
</dbReference>
<sequence length="337" mass="36357">MVLWLLPVAHASADAHASAGASVYPLTVTNCGREVSFQSAPESIVTIGQSATEILYALGLADKVKGTSVWFNPVLPQFRDADAGIERIADNDPSFEAVVSKKPDLVAVQYELHVGPAASVASRDQFNELGISTYVMPADCDGKDNNATGGDGTRTAAFSSASIYKGITELARIFDVQDKGKALVADLQAREAGAIAHAARLELPEDLTAVFWFSSPELSTDPFVAGRLGAPGYMMDKLGIRNVIQSDEEWPTVGWESIAKADPDVIVVARMERRRYPADDVDAKLEFLRSDPVTREMTAVKRGHIVEMDAHAMSATMRTFFGLEVLADALSTMSFEQ</sequence>
<dbReference type="InterPro" id="IPR050902">
    <property type="entry name" value="ABC_Transporter_SBP"/>
</dbReference>
<feature type="domain" description="Fe/B12 periplasmic-binding" evidence="1">
    <location>
        <begin position="43"/>
        <end position="337"/>
    </location>
</feature>
<evidence type="ECO:0000313" key="2">
    <source>
        <dbReference type="EMBL" id="QEM84169.1"/>
    </source>
</evidence>
<dbReference type="OrthoDB" id="9797850at2"/>
<gene>
    <name evidence="2" type="ORF">E4T21_16690</name>
</gene>